<dbReference type="Proteomes" id="UP001465976">
    <property type="component" value="Unassembled WGS sequence"/>
</dbReference>
<dbReference type="EMBL" id="JBAHYK010001476">
    <property type="protein sequence ID" value="KAL0567859.1"/>
    <property type="molecule type" value="Genomic_DNA"/>
</dbReference>
<feature type="region of interest" description="Disordered" evidence="2">
    <location>
        <begin position="1"/>
        <end position="54"/>
    </location>
</feature>
<organism evidence="3 4">
    <name type="scientific">Marasmius crinis-equi</name>
    <dbReference type="NCBI Taxonomy" id="585013"/>
    <lineage>
        <taxon>Eukaryota</taxon>
        <taxon>Fungi</taxon>
        <taxon>Dikarya</taxon>
        <taxon>Basidiomycota</taxon>
        <taxon>Agaricomycotina</taxon>
        <taxon>Agaricomycetes</taxon>
        <taxon>Agaricomycetidae</taxon>
        <taxon>Agaricales</taxon>
        <taxon>Marasmiineae</taxon>
        <taxon>Marasmiaceae</taxon>
        <taxon>Marasmius</taxon>
    </lineage>
</organism>
<name>A0ABR3EY51_9AGAR</name>
<feature type="non-terminal residue" evidence="3">
    <location>
        <position position="146"/>
    </location>
</feature>
<reference evidence="3 4" key="1">
    <citation type="submission" date="2024-02" db="EMBL/GenBank/DDBJ databases">
        <title>A draft genome for the cacao thread blight pathogen Marasmius crinis-equi.</title>
        <authorList>
            <person name="Cohen S.P."/>
            <person name="Baruah I.K."/>
            <person name="Amoako-Attah I."/>
            <person name="Bukari Y."/>
            <person name="Meinhardt L.W."/>
            <person name="Bailey B.A."/>
        </authorList>
    </citation>
    <scope>NUCLEOTIDE SEQUENCE [LARGE SCALE GENOMIC DNA]</scope>
    <source>
        <strain evidence="3 4">GH-76</strain>
    </source>
</reference>
<evidence type="ECO:0000313" key="4">
    <source>
        <dbReference type="Proteomes" id="UP001465976"/>
    </source>
</evidence>
<keyword evidence="4" id="KW-1185">Reference proteome</keyword>
<gene>
    <name evidence="3" type="ORF">V5O48_014141</name>
</gene>
<accession>A0ABR3EY51</accession>
<sequence length="146" mass="16941">MADNYHQMDTGLDTVDDEPGSTIGRKRRAPDFQDEPESHNKTSKTSENAHPRIEEIRRELESVTKHAQEKTLLLQTAQKEMSEKDEKLKKLLDEKQGIAAQLEEKEQTIKRHADEVKRINIDKAQTIMEMNKKIQQERAGWNHPSL</sequence>
<evidence type="ECO:0000313" key="3">
    <source>
        <dbReference type="EMBL" id="KAL0567859.1"/>
    </source>
</evidence>
<protein>
    <submittedName>
        <fullName evidence="3">Uncharacterized protein</fullName>
    </submittedName>
</protein>
<evidence type="ECO:0000256" key="1">
    <source>
        <dbReference type="SAM" id="Coils"/>
    </source>
</evidence>
<comment type="caution">
    <text evidence="3">The sequence shown here is derived from an EMBL/GenBank/DDBJ whole genome shotgun (WGS) entry which is preliminary data.</text>
</comment>
<keyword evidence="1" id="KW-0175">Coiled coil</keyword>
<feature type="coiled-coil region" evidence="1">
    <location>
        <begin position="74"/>
        <end position="122"/>
    </location>
</feature>
<evidence type="ECO:0000256" key="2">
    <source>
        <dbReference type="SAM" id="MobiDB-lite"/>
    </source>
</evidence>
<proteinExistence type="predicted"/>